<gene>
    <name evidence="2" type="ORF">GCM10011320_54910</name>
</gene>
<sequence length="148" mass="15523">MYLLSMRLTVLTDYSLRMLIHLAVKPGGRATIAEVATAYGISEAHLMKVAHLLGQSGHVNTVRGRGGGLALGRPAAEIAVGDVVRQMEPDMAVVPCLVGGTCAIQPACRLKRTMHEARAAFLAVLDATSVADLAQSEGHLQELLGIAA</sequence>
<dbReference type="Pfam" id="PF02082">
    <property type="entry name" value="Rrf2"/>
    <property type="match status" value="1"/>
</dbReference>
<reference evidence="2" key="2">
    <citation type="submission" date="2020-09" db="EMBL/GenBank/DDBJ databases">
        <authorList>
            <person name="Sun Q."/>
            <person name="Zhou Y."/>
        </authorList>
    </citation>
    <scope>NUCLEOTIDE SEQUENCE</scope>
    <source>
        <strain evidence="2">CGMCC 1.3617</strain>
    </source>
</reference>
<protein>
    <submittedName>
        <fullName evidence="2">DNA-binding protein</fullName>
    </submittedName>
</protein>
<dbReference type="Proteomes" id="UP000661507">
    <property type="component" value="Unassembled WGS sequence"/>
</dbReference>
<dbReference type="GO" id="GO:0003700">
    <property type="term" value="F:DNA-binding transcription factor activity"/>
    <property type="evidence" value="ECO:0007669"/>
    <property type="project" value="TreeGrafter"/>
</dbReference>
<dbReference type="GO" id="GO:0003677">
    <property type="term" value="F:DNA binding"/>
    <property type="evidence" value="ECO:0007669"/>
    <property type="project" value="UniProtKB-KW"/>
</dbReference>
<dbReference type="PANTHER" id="PTHR33221">
    <property type="entry name" value="WINGED HELIX-TURN-HELIX TRANSCRIPTIONAL REGULATOR, RRF2 FAMILY"/>
    <property type="match status" value="1"/>
</dbReference>
<proteinExistence type="predicted"/>
<dbReference type="SUPFAM" id="SSF46785">
    <property type="entry name" value="Winged helix' DNA-binding domain"/>
    <property type="match status" value="1"/>
</dbReference>
<name>A0A917NYA1_9PROT</name>
<dbReference type="Gene3D" id="1.10.10.10">
    <property type="entry name" value="Winged helix-like DNA-binding domain superfamily/Winged helix DNA-binding domain"/>
    <property type="match status" value="1"/>
</dbReference>
<dbReference type="InterPro" id="IPR000944">
    <property type="entry name" value="Tscrpt_reg_Rrf2"/>
</dbReference>
<keyword evidence="3" id="KW-1185">Reference proteome</keyword>
<dbReference type="AlphaFoldDB" id="A0A917NYA1"/>
<dbReference type="InterPro" id="IPR036388">
    <property type="entry name" value="WH-like_DNA-bd_sf"/>
</dbReference>
<dbReference type="InterPro" id="IPR036390">
    <property type="entry name" value="WH_DNA-bd_sf"/>
</dbReference>
<comment type="caution">
    <text evidence="2">The sequence shown here is derived from an EMBL/GenBank/DDBJ whole genome shotgun (WGS) entry which is preliminary data.</text>
</comment>
<evidence type="ECO:0000256" key="1">
    <source>
        <dbReference type="ARBA" id="ARBA00023125"/>
    </source>
</evidence>
<dbReference type="EMBL" id="BMKW01000019">
    <property type="protein sequence ID" value="GGJ40291.1"/>
    <property type="molecule type" value="Genomic_DNA"/>
</dbReference>
<dbReference type="NCBIfam" id="TIGR00738">
    <property type="entry name" value="rrf2_super"/>
    <property type="match status" value="1"/>
</dbReference>
<evidence type="ECO:0000313" key="3">
    <source>
        <dbReference type="Proteomes" id="UP000661507"/>
    </source>
</evidence>
<keyword evidence="1 2" id="KW-0238">DNA-binding</keyword>
<dbReference type="PANTHER" id="PTHR33221:SF4">
    <property type="entry name" value="HTH-TYPE TRANSCRIPTIONAL REPRESSOR NSRR"/>
    <property type="match status" value="1"/>
</dbReference>
<dbReference type="PROSITE" id="PS51197">
    <property type="entry name" value="HTH_RRF2_2"/>
    <property type="match status" value="1"/>
</dbReference>
<organism evidence="2 3">
    <name type="scientific">Neoroseomonas lacus</name>
    <dbReference type="NCBI Taxonomy" id="287609"/>
    <lineage>
        <taxon>Bacteria</taxon>
        <taxon>Pseudomonadati</taxon>
        <taxon>Pseudomonadota</taxon>
        <taxon>Alphaproteobacteria</taxon>
        <taxon>Acetobacterales</taxon>
        <taxon>Acetobacteraceae</taxon>
        <taxon>Neoroseomonas</taxon>
    </lineage>
</organism>
<accession>A0A917NYA1</accession>
<reference evidence="2" key="1">
    <citation type="journal article" date="2014" name="Int. J. Syst. Evol. Microbiol.">
        <title>Complete genome sequence of Corynebacterium casei LMG S-19264T (=DSM 44701T), isolated from a smear-ripened cheese.</title>
        <authorList>
            <consortium name="US DOE Joint Genome Institute (JGI-PGF)"/>
            <person name="Walter F."/>
            <person name="Albersmeier A."/>
            <person name="Kalinowski J."/>
            <person name="Ruckert C."/>
        </authorList>
    </citation>
    <scope>NUCLEOTIDE SEQUENCE</scope>
    <source>
        <strain evidence="2">CGMCC 1.3617</strain>
    </source>
</reference>
<dbReference type="GO" id="GO:0005829">
    <property type="term" value="C:cytosol"/>
    <property type="evidence" value="ECO:0007669"/>
    <property type="project" value="TreeGrafter"/>
</dbReference>
<evidence type="ECO:0000313" key="2">
    <source>
        <dbReference type="EMBL" id="GGJ40291.1"/>
    </source>
</evidence>